<dbReference type="EMBL" id="CM051403">
    <property type="protein sequence ID" value="KAJ4707969.1"/>
    <property type="molecule type" value="Genomic_DNA"/>
</dbReference>
<sequence>MAPAETINPGVQKKRGCSKSIDDGKSRQASNFKKRKSTLKNKASQLATLCDVRVCMVCLGPDGEVDAWPDNKTEVRNIISGYKRRISGKGKEKAKYKYNLLGFLESKKKKLEDKLNKGRGSEERKLRDNVGNMFSKWDAKLKQFSEEELVGLYDSLNSKLWNLRERIRLMQVKENEKAAVIPVYNGDTNKKITNTNNYVNTMNECYQTTPTVPLNQMLNGEFCYNQQVLAPAFGGTSWPREYCTVSRSSSSWGGNLDFGRRQNFGYLGVNYSNNIPVGVSVGDINDNFSSGFGDANTGFGTQENFGFGYMGESSGNTIGCLLQDQYSSFRFRGLCQSQRGDEEEYDSQCNFS</sequence>
<name>A0ACC1X9R4_MELAZ</name>
<evidence type="ECO:0000313" key="2">
    <source>
        <dbReference type="Proteomes" id="UP001164539"/>
    </source>
</evidence>
<evidence type="ECO:0000313" key="1">
    <source>
        <dbReference type="EMBL" id="KAJ4707969.1"/>
    </source>
</evidence>
<accession>A0ACC1X9R4</accession>
<proteinExistence type="predicted"/>
<organism evidence="1 2">
    <name type="scientific">Melia azedarach</name>
    <name type="common">Chinaberry tree</name>
    <dbReference type="NCBI Taxonomy" id="155640"/>
    <lineage>
        <taxon>Eukaryota</taxon>
        <taxon>Viridiplantae</taxon>
        <taxon>Streptophyta</taxon>
        <taxon>Embryophyta</taxon>
        <taxon>Tracheophyta</taxon>
        <taxon>Spermatophyta</taxon>
        <taxon>Magnoliopsida</taxon>
        <taxon>eudicotyledons</taxon>
        <taxon>Gunneridae</taxon>
        <taxon>Pentapetalae</taxon>
        <taxon>rosids</taxon>
        <taxon>malvids</taxon>
        <taxon>Sapindales</taxon>
        <taxon>Meliaceae</taxon>
        <taxon>Melia</taxon>
    </lineage>
</organism>
<reference evidence="1 2" key="1">
    <citation type="journal article" date="2023" name="Science">
        <title>Complex scaffold remodeling in plant triterpene biosynthesis.</title>
        <authorList>
            <person name="De La Pena R."/>
            <person name="Hodgson H."/>
            <person name="Liu J.C."/>
            <person name="Stephenson M.J."/>
            <person name="Martin A.C."/>
            <person name="Owen C."/>
            <person name="Harkess A."/>
            <person name="Leebens-Mack J."/>
            <person name="Jimenez L.E."/>
            <person name="Osbourn A."/>
            <person name="Sattely E.S."/>
        </authorList>
    </citation>
    <scope>NUCLEOTIDE SEQUENCE [LARGE SCALE GENOMIC DNA]</scope>
    <source>
        <strain evidence="2">cv. JPN11</strain>
        <tissue evidence="1">Leaf</tissue>
    </source>
</reference>
<gene>
    <name evidence="1" type="ORF">OWV82_018003</name>
</gene>
<comment type="caution">
    <text evidence="1">The sequence shown here is derived from an EMBL/GenBank/DDBJ whole genome shotgun (WGS) entry which is preliminary data.</text>
</comment>
<protein>
    <submittedName>
        <fullName evidence="1">Agamous-like MADS-box protein</fullName>
    </submittedName>
</protein>
<dbReference type="Proteomes" id="UP001164539">
    <property type="component" value="Chromosome 10"/>
</dbReference>
<keyword evidence="2" id="KW-1185">Reference proteome</keyword>